<dbReference type="InterPro" id="IPR036236">
    <property type="entry name" value="Znf_C2H2_sf"/>
</dbReference>
<dbReference type="AlphaFoldDB" id="A0A4Y2EHP2"/>
<dbReference type="GO" id="GO:0000978">
    <property type="term" value="F:RNA polymerase II cis-regulatory region sequence-specific DNA binding"/>
    <property type="evidence" value="ECO:0007669"/>
    <property type="project" value="TreeGrafter"/>
</dbReference>
<feature type="domain" description="C2H2-type" evidence="13">
    <location>
        <begin position="539"/>
        <end position="566"/>
    </location>
</feature>
<dbReference type="PROSITE" id="PS50157">
    <property type="entry name" value="ZINC_FINGER_C2H2_2"/>
    <property type="match status" value="10"/>
</dbReference>
<protein>
    <submittedName>
        <fullName evidence="14">Histone-lysine N-methyltransferase PRDM9</fullName>
    </submittedName>
</protein>
<evidence type="ECO:0000256" key="5">
    <source>
        <dbReference type="ARBA" id="ARBA00022771"/>
    </source>
</evidence>
<evidence type="ECO:0000313" key="15">
    <source>
        <dbReference type="Proteomes" id="UP000499080"/>
    </source>
</evidence>
<dbReference type="Proteomes" id="UP000499080">
    <property type="component" value="Unassembled WGS sequence"/>
</dbReference>
<keyword evidence="7" id="KW-0805">Transcription regulation</keyword>
<keyword evidence="10" id="KW-0539">Nucleus</keyword>
<feature type="domain" description="C2H2-type" evidence="13">
    <location>
        <begin position="315"/>
        <end position="342"/>
    </location>
</feature>
<dbReference type="InterPro" id="IPR013087">
    <property type="entry name" value="Znf_C2H2_type"/>
</dbReference>
<comment type="caution">
    <text evidence="14">The sequence shown here is derived from an EMBL/GenBank/DDBJ whole genome shotgun (WGS) entry which is preliminary data.</text>
</comment>
<name>A0A4Y2EHP2_ARAVE</name>
<evidence type="ECO:0000256" key="11">
    <source>
        <dbReference type="PROSITE-ProRule" id="PRU00042"/>
    </source>
</evidence>
<dbReference type="OrthoDB" id="10032537at2759"/>
<dbReference type="FunFam" id="3.30.160.60:FF:000303">
    <property type="entry name" value="Zinc finger protein 41"/>
    <property type="match status" value="1"/>
</dbReference>
<dbReference type="FunFam" id="3.30.160.60:FF:000290">
    <property type="entry name" value="Zinc finger protein 697 isoform X1"/>
    <property type="match status" value="1"/>
</dbReference>
<evidence type="ECO:0000256" key="12">
    <source>
        <dbReference type="SAM" id="MobiDB-lite"/>
    </source>
</evidence>
<keyword evidence="8" id="KW-0238">DNA-binding</keyword>
<dbReference type="FunFam" id="3.30.160.60:FF:002343">
    <property type="entry name" value="Zinc finger protein 33A"/>
    <property type="match status" value="2"/>
</dbReference>
<dbReference type="FunFam" id="3.30.160.60:FF:001480">
    <property type="entry name" value="Si:cabz01071911.3"/>
    <property type="match status" value="1"/>
</dbReference>
<sequence>MAPYWCQNCNRTVKYGENHQCISSKHFDNMCSQPQLNELDGMDIKHNEVKDEFITNSTDISGKKCLAVQRNDNEECKQLNSMQTENNETVSFISASKGKRKYSPLSDETSNNAQSGIPPDTLLLSSILNTSATEVHFEECASFKGCSENFKIDYRSESGFPRVYKRKSSTTGVISEQNEGGSNVSPLIYAASDEESEISIEESKWHSFNKDKNIFLESLEIAIKNARLVSKNISEYSNSLLKSDLSPGNKESDEVSGEITDRPISPDTASDVSSRNEEMAVNVKDTPDTSENAIAVAGPSGIRPYSLKQPEKNGFVCGLCRREFKRSCDFDIHYRTHTDEKPFVCEVCKRGFTRKGDLARHYRTHTGEKPFVCDICQKGFVRRAYLDSHYRTHTGEKPFVCGICEGIFTRKGDLNKHHRTHTGEKSFVCKVCKKRFTQKIDLERHYRTHTGEKPFVCVICQKGFARKFHLVTHYRTHTAETPFVCDICQKGFAQRVNLNIHYRTHTGEKSFVCVLCKKGFTLRRDLDRHCRTHTGEKPFVCEVCKKGFADRSKLARHVQTHTGEKPFECSICGKAFTDRSNFNRHYKKKHK</sequence>
<dbReference type="GO" id="GO:0001228">
    <property type="term" value="F:DNA-binding transcription activator activity, RNA polymerase II-specific"/>
    <property type="evidence" value="ECO:0007669"/>
    <property type="project" value="TreeGrafter"/>
</dbReference>
<evidence type="ECO:0000259" key="13">
    <source>
        <dbReference type="PROSITE" id="PS50157"/>
    </source>
</evidence>
<gene>
    <name evidence="14" type="primary">Prdm9_80</name>
    <name evidence="14" type="ORF">AVEN_152134_1</name>
</gene>
<keyword evidence="5 11" id="KW-0863">Zinc-finger</keyword>
<evidence type="ECO:0000256" key="10">
    <source>
        <dbReference type="ARBA" id="ARBA00023242"/>
    </source>
</evidence>
<comment type="subcellular location">
    <subcellularLocation>
        <location evidence="1">Nucleus</location>
    </subcellularLocation>
</comment>
<organism evidence="14 15">
    <name type="scientific">Araneus ventricosus</name>
    <name type="common">Orbweaver spider</name>
    <name type="synonym">Epeira ventricosa</name>
    <dbReference type="NCBI Taxonomy" id="182803"/>
    <lineage>
        <taxon>Eukaryota</taxon>
        <taxon>Metazoa</taxon>
        <taxon>Ecdysozoa</taxon>
        <taxon>Arthropoda</taxon>
        <taxon>Chelicerata</taxon>
        <taxon>Arachnida</taxon>
        <taxon>Araneae</taxon>
        <taxon>Araneomorphae</taxon>
        <taxon>Entelegynae</taxon>
        <taxon>Araneoidea</taxon>
        <taxon>Araneidae</taxon>
        <taxon>Araneus</taxon>
    </lineage>
</organism>
<accession>A0A4Y2EHP2</accession>
<keyword evidence="15" id="KW-1185">Reference proteome</keyword>
<feature type="domain" description="C2H2-type" evidence="13">
    <location>
        <begin position="483"/>
        <end position="510"/>
    </location>
</feature>
<evidence type="ECO:0000256" key="7">
    <source>
        <dbReference type="ARBA" id="ARBA00023015"/>
    </source>
</evidence>
<dbReference type="SMART" id="SM00355">
    <property type="entry name" value="ZnF_C2H2"/>
    <property type="match status" value="10"/>
</dbReference>
<feature type="domain" description="C2H2-type" evidence="13">
    <location>
        <begin position="567"/>
        <end position="591"/>
    </location>
</feature>
<dbReference type="EMBL" id="BGPR01092479">
    <property type="protein sequence ID" value="GBM27374.1"/>
    <property type="molecule type" value="Genomic_DNA"/>
</dbReference>
<feature type="region of interest" description="Disordered" evidence="12">
    <location>
        <begin position="241"/>
        <end position="285"/>
    </location>
</feature>
<dbReference type="GO" id="GO:0008270">
    <property type="term" value="F:zinc ion binding"/>
    <property type="evidence" value="ECO:0007669"/>
    <property type="project" value="UniProtKB-KW"/>
</dbReference>
<dbReference type="PROSITE" id="PS00028">
    <property type="entry name" value="ZINC_FINGER_C2H2_1"/>
    <property type="match status" value="10"/>
</dbReference>
<dbReference type="FunFam" id="3.30.160.60:FF:000145">
    <property type="entry name" value="Zinc finger protein 574"/>
    <property type="match status" value="1"/>
</dbReference>
<feature type="domain" description="C2H2-type" evidence="13">
    <location>
        <begin position="343"/>
        <end position="370"/>
    </location>
</feature>
<dbReference type="FunFam" id="3.30.160.60:FF:000384">
    <property type="entry name" value="Zinc finger protein 550"/>
    <property type="match status" value="1"/>
</dbReference>
<dbReference type="SUPFAM" id="SSF57667">
    <property type="entry name" value="beta-beta-alpha zinc fingers"/>
    <property type="match status" value="6"/>
</dbReference>
<evidence type="ECO:0000256" key="3">
    <source>
        <dbReference type="ARBA" id="ARBA00022723"/>
    </source>
</evidence>
<feature type="domain" description="C2H2-type" evidence="13">
    <location>
        <begin position="371"/>
        <end position="398"/>
    </location>
</feature>
<dbReference type="GO" id="GO:0032259">
    <property type="term" value="P:methylation"/>
    <property type="evidence" value="ECO:0007669"/>
    <property type="project" value="UniProtKB-KW"/>
</dbReference>
<feature type="domain" description="C2H2-type" evidence="13">
    <location>
        <begin position="399"/>
        <end position="426"/>
    </location>
</feature>
<dbReference type="PANTHER" id="PTHR24393:SF15">
    <property type="entry name" value="IP01243P-RELATED"/>
    <property type="match status" value="1"/>
</dbReference>
<evidence type="ECO:0000313" key="14">
    <source>
        <dbReference type="EMBL" id="GBM27374.1"/>
    </source>
</evidence>
<keyword evidence="4" id="KW-0677">Repeat</keyword>
<reference evidence="14 15" key="1">
    <citation type="journal article" date="2019" name="Sci. Rep.">
        <title>Orb-weaving spider Araneus ventricosus genome elucidates the spidroin gene catalogue.</title>
        <authorList>
            <person name="Kono N."/>
            <person name="Nakamura H."/>
            <person name="Ohtoshi R."/>
            <person name="Moran D.A.P."/>
            <person name="Shinohara A."/>
            <person name="Yoshida Y."/>
            <person name="Fujiwara M."/>
            <person name="Mori M."/>
            <person name="Tomita M."/>
            <person name="Arakawa K."/>
        </authorList>
    </citation>
    <scope>NUCLEOTIDE SEQUENCE [LARGE SCALE GENOMIC DNA]</scope>
</reference>
<feature type="domain" description="C2H2-type" evidence="13">
    <location>
        <begin position="511"/>
        <end position="538"/>
    </location>
</feature>
<keyword evidence="9" id="KW-0804">Transcription</keyword>
<dbReference type="FunFam" id="3.30.160.60:FF:000624">
    <property type="entry name" value="zinc finger protein 697"/>
    <property type="match status" value="1"/>
</dbReference>
<keyword evidence="6" id="KW-0862">Zinc</keyword>
<keyword evidence="3" id="KW-0479">Metal-binding</keyword>
<keyword evidence="14" id="KW-0808">Transferase</keyword>
<dbReference type="GO" id="GO:0005634">
    <property type="term" value="C:nucleus"/>
    <property type="evidence" value="ECO:0007669"/>
    <property type="project" value="UniProtKB-SubCell"/>
</dbReference>
<dbReference type="GO" id="GO:0008168">
    <property type="term" value="F:methyltransferase activity"/>
    <property type="evidence" value="ECO:0007669"/>
    <property type="project" value="UniProtKB-KW"/>
</dbReference>
<dbReference type="Pfam" id="PF00096">
    <property type="entry name" value="zf-C2H2"/>
    <property type="match status" value="8"/>
</dbReference>
<evidence type="ECO:0000256" key="1">
    <source>
        <dbReference type="ARBA" id="ARBA00004123"/>
    </source>
</evidence>
<evidence type="ECO:0000256" key="8">
    <source>
        <dbReference type="ARBA" id="ARBA00023125"/>
    </source>
</evidence>
<feature type="domain" description="C2H2-type" evidence="13">
    <location>
        <begin position="455"/>
        <end position="482"/>
    </location>
</feature>
<feature type="domain" description="C2H2-type" evidence="13">
    <location>
        <begin position="427"/>
        <end position="454"/>
    </location>
</feature>
<dbReference type="PANTHER" id="PTHR24393">
    <property type="entry name" value="ZINC FINGER PROTEIN"/>
    <property type="match status" value="1"/>
</dbReference>
<comment type="similarity">
    <text evidence="2">Belongs to the krueppel C2H2-type zinc-finger protein family.</text>
</comment>
<evidence type="ECO:0000256" key="9">
    <source>
        <dbReference type="ARBA" id="ARBA00023163"/>
    </source>
</evidence>
<dbReference type="FunFam" id="3.30.160.60:FF:001840">
    <property type="entry name" value="Paternally-expressed gene 3 protein"/>
    <property type="match status" value="1"/>
</dbReference>
<proteinExistence type="inferred from homology"/>
<evidence type="ECO:0000256" key="6">
    <source>
        <dbReference type="ARBA" id="ARBA00022833"/>
    </source>
</evidence>
<keyword evidence="14" id="KW-0489">Methyltransferase</keyword>
<dbReference type="Gene3D" id="3.30.160.60">
    <property type="entry name" value="Classic Zinc Finger"/>
    <property type="match status" value="10"/>
</dbReference>
<evidence type="ECO:0000256" key="4">
    <source>
        <dbReference type="ARBA" id="ARBA00022737"/>
    </source>
</evidence>
<evidence type="ECO:0000256" key="2">
    <source>
        <dbReference type="ARBA" id="ARBA00006991"/>
    </source>
</evidence>